<dbReference type="SUPFAM" id="SSF49899">
    <property type="entry name" value="Concanavalin A-like lectins/glucanases"/>
    <property type="match status" value="1"/>
</dbReference>
<dbReference type="Pfam" id="PF20419">
    <property type="entry name" value="DUF6701"/>
    <property type="match status" value="1"/>
</dbReference>
<dbReference type="KEGG" id="dar:Daro_0888"/>
<feature type="domain" description="DUF6701" evidence="2">
    <location>
        <begin position="599"/>
        <end position="1190"/>
    </location>
</feature>
<feature type="chain" id="PRO_5004233554" description="DUF6701 domain-containing protein" evidence="1">
    <location>
        <begin position="27"/>
        <end position="1191"/>
    </location>
</feature>
<evidence type="ECO:0000313" key="3">
    <source>
        <dbReference type="EMBL" id="AAZ45644.1"/>
    </source>
</evidence>
<dbReference type="eggNOG" id="COG3210">
    <property type="taxonomic scope" value="Bacteria"/>
</dbReference>
<organism evidence="3">
    <name type="scientific">Dechloromonas aromatica (strain RCB)</name>
    <dbReference type="NCBI Taxonomy" id="159087"/>
    <lineage>
        <taxon>Bacteria</taxon>
        <taxon>Pseudomonadati</taxon>
        <taxon>Pseudomonadota</taxon>
        <taxon>Betaproteobacteria</taxon>
        <taxon>Rhodocyclales</taxon>
        <taxon>Azonexaceae</taxon>
        <taxon>Dechloromonas</taxon>
    </lineage>
</organism>
<feature type="signal peptide" evidence="1">
    <location>
        <begin position="1"/>
        <end position="26"/>
    </location>
</feature>
<dbReference type="EMBL" id="CP000089">
    <property type="protein sequence ID" value="AAZ45644.1"/>
    <property type="molecule type" value="Genomic_DNA"/>
</dbReference>
<dbReference type="InterPro" id="IPR013320">
    <property type="entry name" value="ConA-like_dom_sf"/>
</dbReference>
<dbReference type="InterPro" id="IPR046524">
    <property type="entry name" value="DUF6701"/>
</dbReference>
<dbReference type="STRING" id="159087.Daro_0888"/>
<keyword evidence="1" id="KW-0732">Signal</keyword>
<evidence type="ECO:0000259" key="2">
    <source>
        <dbReference type="Pfam" id="PF20419"/>
    </source>
</evidence>
<name>Q47HN7_DECAR</name>
<proteinExistence type="predicted"/>
<sequence>MAIRIRSELLATLFSLSCLFSGDVLAARTVTSATVDGGSVTTVAPGASITAVVNASTSGSDNNWQCTTWAIAASSPGTPTAVNHSNHNSSGSYSETFAMTAPSVAGTYNVYFVAYNNDACTTGASSYTLASAVIVDARPNVLSISRSSSNPAAPNSSVTWQVVFDRSVTGVDSGDFSLLQGSGATGASITAVSGSGTTWTVTANTGTGTSGTLQLNLVDNDTIVSSADGTKLGGTGAGNGNFSGEAYTIISSSCVPPANTPSGLVLTCQCDSFGRSTLNPSPMFTTSNWVVSTSDTTGVVPYLNTSTGFLRLTEKTGNNAKAATAPGFFPAAGNYISVEFKHYAYNGSGADGIAVTLSDYTVPAVPGAFGGSLGYAQKTAGGTVPGFAGGWIGIAVDEYGNYSNPTEGRVGGVGFIADAVAVRGSGSGTSGYPYLGGSGSTLSPGVDNAASTTPAYGHYYQVIVDARNAASGKTLVAVNRDTTGTRASYASVVPSFDAFAAATLAGYTQAAVPANWQLSFTGSTGGSTNIHELGEVRICAQNYVPPDGGTAGGFSAIDDAYSSTIQNFLTGHIYTKLVGTAFKLKVAALSNSQILTTYAASGTKNVAIKLVDNSDGACGADANRATACATSACNGKTAVTGGSQTLAYTSTDKGIKTTADFTINTAYANLVAVMSEGAVTACSVDTFAVRPTRFSSVTSSATNATLTGAPKFKAGTDSFTLTATANAAGYSGTPKISSSGMSATAAGWTVGSLSPIIFPNATPGASTSVATGSFTYSEVGNFRFLGFDPATDTTSVRGVYDDDWVAVDSAATKNDCVAGSYSNAKDASGKYGCLFGLLDSGTSAPNSVLFGRFIPDRIAYLGGGVTSFCSSGTKPFTYMGQPQMGIAYRLQAVNGAGVVTKNYSQALGYPVVNPSLVAEDQDTANQGCDLASRIGGLAAAQWSSGLYVINDANADNAPDTSAVSFSRPASPVALSLATCAANRASAGGPFWLLDIGVALNDTTDGVAIDGMDMNSATTGICSVAACSARKIGTTGVVDGRLWLNNAYGSEMLPLSVPVLAQYWSSAGWRTNSYDSCTALTQPTRQDTGNAGLVFYAPPDTARNGLAPGEAVAQMNGSTAASVAMVNGDGKLVLRGLASSSIGPGVGNFGYVDVIGSKLTPSASWLPATGNARACFGSCGPRSPVIYFRERY</sequence>
<dbReference type="eggNOG" id="COG3391">
    <property type="taxonomic scope" value="Bacteria"/>
</dbReference>
<reference evidence="3" key="1">
    <citation type="submission" date="2005-08" db="EMBL/GenBank/DDBJ databases">
        <title>Complete sequence of Dechloromonas aromatica RCB.</title>
        <authorList>
            <person name="Salinero K.K."/>
            <person name="Copeland A."/>
            <person name="Lucas S."/>
            <person name="Lapidus A."/>
            <person name="Barry K."/>
            <person name="Detter J.C."/>
            <person name="Glavina T."/>
            <person name="Hammon N."/>
            <person name="Israni S."/>
            <person name="Pitluck S."/>
            <person name="Di Bartolo G."/>
            <person name="Trong S."/>
            <person name="Schmutz J."/>
            <person name="Larimer F."/>
            <person name="Land M."/>
            <person name="Ivanova N."/>
            <person name="Richardson P."/>
        </authorList>
    </citation>
    <scope>NUCLEOTIDE SEQUENCE</scope>
    <source>
        <strain evidence="3">RCB</strain>
    </source>
</reference>
<protein>
    <recommendedName>
        <fullName evidence="2">DUF6701 domain-containing protein</fullName>
    </recommendedName>
</protein>
<gene>
    <name evidence="3" type="ordered locus">Daro_0888</name>
</gene>
<dbReference type="HOGENOM" id="CLU_270724_0_0_4"/>
<accession>Q47HN7</accession>
<dbReference type="AlphaFoldDB" id="Q47HN7"/>
<evidence type="ECO:0000256" key="1">
    <source>
        <dbReference type="SAM" id="SignalP"/>
    </source>
</evidence>